<evidence type="ECO:0000313" key="3">
    <source>
        <dbReference type="EMBL" id="QIW53398.1"/>
    </source>
</evidence>
<evidence type="ECO:0000259" key="2">
    <source>
        <dbReference type="Pfam" id="PF19789"/>
    </source>
</evidence>
<keyword evidence="1" id="KW-0812">Transmembrane</keyword>
<gene>
    <name evidence="3" type="ORF">GU336_04065</name>
</gene>
<sequence>MKNNSIFIFIFLILGISSLYVFIVKLPTLIPPKTPQTLKDLAYDRDKRLGYTVYIPENGKLEPYLVLTQNYYGQGNVLLIRKYLVEAAIPHNEAHVNSYYAASIPDRFMNELFIQEFPKVLQYQIAKTTINITDKKSVLSHKKSEKINRKIFTLLEKELGDADFVVSDEEILKYFREDKFNRAIASKKNGTHSLWWLRGGDYHRRLDYASVVMDNGYVDYANVMSPMYLRPSFCLSPDTKIAKEKIKGQELYVLKEFQAQNYPRADLMAEDIGLTGHDLERYYEKYLYYGMEVDIKNPQYGGVLSDSLTAPQGGSVQMRAKTFSDGQFDGWYMRDKLISREQTLTYQLMQNEKVVAKFSASNGAENEN</sequence>
<dbReference type="RefSeq" id="WP_167838533.1">
    <property type="nucleotide sequence ID" value="NZ_CP047616.1"/>
</dbReference>
<name>A0A6H0UCW3_9LACT</name>
<evidence type="ECO:0000256" key="1">
    <source>
        <dbReference type="SAM" id="Phobius"/>
    </source>
</evidence>
<dbReference type="Proteomes" id="UP000501945">
    <property type="component" value="Chromosome"/>
</dbReference>
<evidence type="ECO:0000313" key="4">
    <source>
        <dbReference type="Proteomes" id="UP000501945"/>
    </source>
</evidence>
<protein>
    <recommendedName>
        <fullName evidence="2">DUF6273 domain-containing protein</fullName>
    </recommendedName>
</protein>
<accession>A0A6H0UCW3</accession>
<keyword evidence="1" id="KW-1133">Transmembrane helix</keyword>
<proteinExistence type="predicted"/>
<dbReference type="Pfam" id="PF19789">
    <property type="entry name" value="DUF6273"/>
    <property type="match status" value="1"/>
</dbReference>
<dbReference type="EMBL" id="CP047616">
    <property type="protein sequence ID" value="QIW53398.1"/>
    <property type="molecule type" value="Genomic_DNA"/>
</dbReference>
<dbReference type="InterPro" id="IPR046240">
    <property type="entry name" value="DUF6273"/>
</dbReference>
<keyword evidence="1" id="KW-0472">Membrane</keyword>
<organism evidence="3 4">
    <name type="scientific">Pseudolactococcus raffinolactis</name>
    <dbReference type="NCBI Taxonomy" id="1366"/>
    <lineage>
        <taxon>Bacteria</taxon>
        <taxon>Bacillati</taxon>
        <taxon>Bacillota</taxon>
        <taxon>Bacilli</taxon>
        <taxon>Lactobacillales</taxon>
        <taxon>Streptococcaceae</taxon>
        <taxon>Pseudolactococcus</taxon>
    </lineage>
</organism>
<feature type="transmembrane region" description="Helical" evidence="1">
    <location>
        <begin position="6"/>
        <end position="24"/>
    </location>
</feature>
<feature type="domain" description="DUF6273" evidence="2">
    <location>
        <begin position="74"/>
        <end position="236"/>
    </location>
</feature>
<reference evidence="3 4" key="1">
    <citation type="submission" date="2019-12" db="EMBL/GenBank/DDBJ databases">
        <title>Whole genome sequences of Lactococcus raffinolactis strains isolated from sewage.</title>
        <authorList>
            <person name="Ybazeta G."/>
            <person name="Ross M."/>
            <person name="Brabant-Kirwan D."/>
            <person name="Saleh M."/>
            <person name="Dillon J.A."/>
            <person name="Splinter K."/>
            <person name="Nokhbeh R."/>
        </authorList>
    </citation>
    <scope>NUCLEOTIDE SEQUENCE [LARGE SCALE GENOMIC DNA]</scope>
    <source>
        <strain evidence="3 4">Lr_19_5</strain>
    </source>
</reference>
<dbReference type="AlphaFoldDB" id="A0A6H0UCW3"/>